<accession>A0A8J5WW64</accession>
<reference evidence="2" key="1">
    <citation type="journal article" date="2021" name="bioRxiv">
        <title>Whole Genome Assembly and Annotation of Northern Wild Rice, Zizania palustris L., Supports a Whole Genome Duplication in the Zizania Genus.</title>
        <authorList>
            <person name="Haas M."/>
            <person name="Kono T."/>
            <person name="Macchietto M."/>
            <person name="Millas R."/>
            <person name="McGilp L."/>
            <person name="Shao M."/>
            <person name="Duquette J."/>
            <person name="Hirsch C.N."/>
            <person name="Kimball J."/>
        </authorList>
    </citation>
    <scope>NUCLEOTIDE SEQUENCE</scope>
    <source>
        <tissue evidence="2">Fresh leaf tissue</tissue>
    </source>
</reference>
<evidence type="ECO:0000313" key="3">
    <source>
        <dbReference type="Proteomes" id="UP000729402"/>
    </source>
</evidence>
<sequence>MGGSDPAVTIAANGKYGWSRLPPRRGTPEEKWRGNGLEGREEANNLAPRREKGVGKDAQELEHALKTAVMHGRLGTST</sequence>
<reference evidence="2" key="2">
    <citation type="submission" date="2021-02" db="EMBL/GenBank/DDBJ databases">
        <authorList>
            <person name="Kimball J.A."/>
            <person name="Haas M.W."/>
            <person name="Macchietto M."/>
            <person name="Kono T."/>
            <person name="Duquette J."/>
            <person name="Shao M."/>
        </authorList>
    </citation>
    <scope>NUCLEOTIDE SEQUENCE</scope>
    <source>
        <tissue evidence="2">Fresh leaf tissue</tissue>
    </source>
</reference>
<dbReference type="Proteomes" id="UP000729402">
    <property type="component" value="Unassembled WGS sequence"/>
</dbReference>
<dbReference type="AlphaFoldDB" id="A0A8J5WW64"/>
<feature type="region of interest" description="Disordered" evidence="1">
    <location>
        <begin position="1"/>
        <end position="56"/>
    </location>
</feature>
<feature type="compositionally biased region" description="Basic and acidic residues" evidence="1">
    <location>
        <begin position="26"/>
        <end position="56"/>
    </location>
</feature>
<name>A0A8J5WW64_ZIZPA</name>
<keyword evidence="3" id="KW-1185">Reference proteome</keyword>
<gene>
    <name evidence="2" type="ORF">GUJ93_ZPchr0013g34639</name>
</gene>
<proteinExistence type="predicted"/>
<comment type="caution">
    <text evidence="2">The sequence shown here is derived from an EMBL/GenBank/DDBJ whole genome shotgun (WGS) entry which is preliminary data.</text>
</comment>
<organism evidence="2 3">
    <name type="scientific">Zizania palustris</name>
    <name type="common">Northern wild rice</name>
    <dbReference type="NCBI Taxonomy" id="103762"/>
    <lineage>
        <taxon>Eukaryota</taxon>
        <taxon>Viridiplantae</taxon>
        <taxon>Streptophyta</taxon>
        <taxon>Embryophyta</taxon>
        <taxon>Tracheophyta</taxon>
        <taxon>Spermatophyta</taxon>
        <taxon>Magnoliopsida</taxon>
        <taxon>Liliopsida</taxon>
        <taxon>Poales</taxon>
        <taxon>Poaceae</taxon>
        <taxon>BOP clade</taxon>
        <taxon>Oryzoideae</taxon>
        <taxon>Oryzeae</taxon>
        <taxon>Zizaniinae</taxon>
        <taxon>Zizania</taxon>
    </lineage>
</organism>
<dbReference type="EMBL" id="JAAALK010000079">
    <property type="protein sequence ID" value="KAG8096459.1"/>
    <property type="molecule type" value="Genomic_DNA"/>
</dbReference>
<evidence type="ECO:0000256" key="1">
    <source>
        <dbReference type="SAM" id="MobiDB-lite"/>
    </source>
</evidence>
<protein>
    <submittedName>
        <fullName evidence="2">Uncharacterized protein</fullName>
    </submittedName>
</protein>
<evidence type="ECO:0000313" key="2">
    <source>
        <dbReference type="EMBL" id="KAG8096459.1"/>
    </source>
</evidence>